<dbReference type="SMART" id="SM00387">
    <property type="entry name" value="HATPase_c"/>
    <property type="match status" value="1"/>
</dbReference>
<sequence>MGRLSFFTEFIYRLRYSLRYRLVASVMGLTLIPLLIGGNLFYYYLFDALKYSNDKYLNTTLQSQANELDSKLRMVESTSMLIISDPEIRRVLLLMENDPAESGTASVTINDSLKSLMLFNYAWDSRLIKSLYLITPDSKYYFITRNTSYSLTAQYLVESMKEKTDQEQYLILPSSNNKSIFLCRKINDLHFMKNYATLFIEIDQDSLMHKNKEEDSNLSIMLISEDNIIVSHTDPSMIGSTAPDELSSLVPGRIAEITVNGIRYLAVSKKSSDYNLLYVVSVPIKEAYSRMISAQRTFSVIFIVVLTLSLVIGIISAFTLTSPLKKITKTLSDFRAHNFKAEMPAFSTIELNELSLVYNKMANEIDHLINQVYEKQLLLTEAELQSLLSQVNPHFLFNILENINWEARISKNEKIYEMTLALGSLLRATIYYGKKEKLSLADELQLVSQYMNLQQMRFGDKINFELDIDKNLLEYYVPRFCIQSIVENSVIHGLEKKRGKGLIKVKAVSSNDSIYITVTDDGVGFDTSMLNLELPRTEVESKRPHIGLYNTHKRIRLLYGNNYGLSVHSTIGTGTTVTIHIPLDRKG</sequence>
<reference evidence="9" key="1">
    <citation type="submission" date="2017-06" db="EMBL/GenBank/DDBJ databases">
        <title>Investigating the central metabolism of Clostridium thermosuccinogenes.</title>
        <authorList>
            <person name="Koendjbiharie J.G."/>
            <person name="Van Kranenburg R."/>
            <person name="Vriesendorp B."/>
        </authorList>
    </citation>
    <scope>NUCLEOTIDE SEQUENCE [LARGE SCALE GENOMIC DNA]</scope>
    <source>
        <strain evidence="9">DSM 5806</strain>
    </source>
</reference>
<feature type="coiled-coil region" evidence="5">
    <location>
        <begin position="351"/>
        <end position="390"/>
    </location>
</feature>
<dbReference type="Gene3D" id="6.10.340.10">
    <property type="match status" value="1"/>
</dbReference>
<keyword evidence="6" id="KW-1133">Transmembrane helix</keyword>
<dbReference type="InterPro" id="IPR050640">
    <property type="entry name" value="Bact_2-comp_sensor_kinase"/>
</dbReference>
<dbReference type="Pfam" id="PF06580">
    <property type="entry name" value="His_kinase"/>
    <property type="match status" value="1"/>
</dbReference>
<dbReference type="Gene3D" id="3.30.565.10">
    <property type="entry name" value="Histidine kinase-like ATPase, C-terminal domain"/>
    <property type="match status" value="1"/>
</dbReference>
<evidence type="ECO:0000313" key="9">
    <source>
        <dbReference type="Proteomes" id="UP000236151"/>
    </source>
</evidence>
<name>A0A2K2F6Y3_9CLOT</name>
<comment type="subcellular location">
    <subcellularLocation>
        <location evidence="1">Membrane</location>
    </subcellularLocation>
</comment>
<dbReference type="EMBL" id="NIOJ01000080">
    <property type="protein sequence ID" value="PNT94996.1"/>
    <property type="molecule type" value="Genomic_DNA"/>
</dbReference>
<dbReference type="InterPro" id="IPR003594">
    <property type="entry name" value="HATPase_dom"/>
</dbReference>
<dbReference type="GO" id="GO:0016020">
    <property type="term" value="C:membrane"/>
    <property type="evidence" value="ECO:0007669"/>
    <property type="project" value="UniProtKB-SubCell"/>
</dbReference>
<keyword evidence="9" id="KW-1185">Reference proteome</keyword>
<keyword evidence="4" id="KW-0418">Kinase</keyword>
<dbReference type="PROSITE" id="PS50885">
    <property type="entry name" value="HAMP"/>
    <property type="match status" value="1"/>
</dbReference>
<keyword evidence="6" id="KW-0812">Transmembrane</keyword>
<dbReference type="InterPro" id="IPR010559">
    <property type="entry name" value="Sig_transdc_His_kin_internal"/>
</dbReference>
<dbReference type="PANTHER" id="PTHR34220">
    <property type="entry name" value="SENSOR HISTIDINE KINASE YPDA"/>
    <property type="match status" value="1"/>
</dbReference>
<protein>
    <recommendedName>
        <fullName evidence="7">HAMP domain-containing protein</fullName>
    </recommendedName>
</protein>
<dbReference type="InterPro" id="IPR036890">
    <property type="entry name" value="HATPase_C_sf"/>
</dbReference>
<evidence type="ECO:0000256" key="1">
    <source>
        <dbReference type="ARBA" id="ARBA00004370"/>
    </source>
</evidence>
<feature type="transmembrane region" description="Helical" evidence="6">
    <location>
        <begin position="298"/>
        <end position="320"/>
    </location>
</feature>
<feature type="transmembrane region" description="Helical" evidence="6">
    <location>
        <begin position="20"/>
        <end position="45"/>
    </location>
</feature>
<dbReference type="InterPro" id="IPR003660">
    <property type="entry name" value="HAMP_dom"/>
</dbReference>
<dbReference type="PANTHER" id="PTHR34220:SF7">
    <property type="entry name" value="SENSOR HISTIDINE KINASE YPDA"/>
    <property type="match status" value="1"/>
</dbReference>
<dbReference type="SUPFAM" id="SSF55874">
    <property type="entry name" value="ATPase domain of HSP90 chaperone/DNA topoisomerase II/histidine kinase"/>
    <property type="match status" value="1"/>
</dbReference>
<evidence type="ECO:0000256" key="4">
    <source>
        <dbReference type="ARBA" id="ARBA00022777"/>
    </source>
</evidence>
<keyword evidence="3" id="KW-0808">Transferase</keyword>
<dbReference type="AlphaFoldDB" id="A0A2K2F6Y3"/>
<evidence type="ECO:0000313" key="8">
    <source>
        <dbReference type="EMBL" id="PNT94996.1"/>
    </source>
</evidence>
<dbReference type="Proteomes" id="UP000236151">
    <property type="component" value="Unassembled WGS sequence"/>
</dbReference>
<dbReference type="Pfam" id="PF02518">
    <property type="entry name" value="HATPase_c"/>
    <property type="match status" value="1"/>
</dbReference>
<dbReference type="GO" id="GO:0000155">
    <property type="term" value="F:phosphorelay sensor kinase activity"/>
    <property type="evidence" value="ECO:0007669"/>
    <property type="project" value="InterPro"/>
</dbReference>
<evidence type="ECO:0000256" key="2">
    <source>
        <dbReference type="ARBA" id="ARBA00022553"/>
    </source>
</evidence>
<evidence type="ECO:0000259" key="7">
    <source>
        <dbReference type="PROSITE" id="PS50885"/>
    </source>
</evidence>
<organism evidence="8 9">
    <name type="scientific">Clostridium thermosuccinogenes</name>
    <dbReference type="NCBI Taxonomy" id="84032"/>
    <lineage>
        <taxon>Bacteria</taxon>
        <taxon>Bacillati</taxon>
        <taxon>Bacillota</taxon>
        <taxon>Clostridia</taxon>
        <taxon>Eubacteriales</taxon>
        <taxon>Clostridiaceae</taxon>
        <taxon>Clostridium</taxon>
    </lineage>
</organism>
<evidence type="ECO:0000256" key="6">
    <source>
        <dbReference type="SAM" id="Phobius"/>
    </source>
</evidence>
<feature type="domain" description="HAMP" evidence="7">
    <location>
        <begin position="318"/>
        <end position="370"/>
    </location>
</feature>
<evidence type="ECO:0000256" key="3">
    <source>
        <dbReference type="ARBA" id="ARBA00022679"/>
    </source>
</evidence>
<gene>
    <name evidence="8" type="ORF">CDQ84_17895</name>
</gene>
<keyword evidence="2" id="KW-0597">Phosphoprotein</keyword>
<dbReference type="KEGG" id="cthd:CDO33_08650"/>
<accession>A0A2K2F6Y3</accession>
<keyword evidence="5" id="KW-0175">Coiled coil</keyword>
<keyword evidence="6" id="KW-0472">Membrane</keyword>
<comment type="caution">
    <text evidence="8">The sequence shown here is derived from an EMBL/GenBank/DDBJ whole genome shotgun (WGS) entry which is preliminary data.</text>
</comment>
<proteinExistence type="predicted"/>
<evidence type="ECO:0000256" key="5">
    <source>
        <dbReference type="SAM" id="Coils"/>
    </source>
</evidence>